<dbReference type="PATRIC" id="fig|1197325.3.peg.222"/>
<dbReference type="RefSeq" id="WP_014849714.1">
    <property type="nucleotide sequence ID" value="NC_018149.1"/>
</dbReference>
<dbReference type="OrthoDB" id="9984612at2"/>
<reference evidence="1 2" key="1">
    <citation type="journal article" date="2012" name="J. Bacteriol.">
        <title>Complete genome sequence of Mycoplasma wenyonii strain Massachusetts.</title>
        <authorList>
            <person name="Dos Santos A.P."/>
            <person name="Guimaraes A.M."/>
            <person name="do Nascimento N.C."/>
            <person name="Sanmiguel P.J."/>
            <person name="Messick J.B."/>
        </authorList>
    </citation>
    <scope>NUCLEOTIDE SEQUENCE [LARGE SCALE GENOMIC DNA]</scope>
    <source>
        <strain evidence="1 2">Massachusetts</strain>
    </source>
</reference>
<accession>I6YL64</accession>
<name>I6YL64_MYCWM</name>
<keyword evidence="2" id="KW-1185">Reference proteome</keyword>
<organism evidence="1 2">
    <name type="scientific">Mycoplasma wenyonii (strain Massachusetts)</name>
    <name type="common">Eperythrozoon wenyonii</name>
    <dbReference type="NCBI Taxonomy" id="1197325"/>
    <lineage>
        <taxon>Bacteria</taxon>
        <taxon>Bacillati</taxon>
        <taxon>Mycoplasmatota</taxon>
        <taxon>Mollicutes</taxon>
        <taxon>Mycoplasmataceae</taxon>
        <taxon>Mycoplasma</taxon>
    </lineage>
</organism>
<dbReference type="HOGENOM" id="CLU_2082244_0_0_14"/>
<evidence type="ECO:0000313" key="1">
    <source>
        <dbReference type="EMBL" id="AFN65004.1"/>
    </source>
</evidence>
<proteinExistence type="predicted"/>
<dbReference type="Proteomes" id="UP000009005">
    <property type="component" value="Chromosome"/>
</dbReference>
<sequence>MSQKLSNSWKSLQEFIKDWHARKGLNTIKLACELFEKLYTEEYQKQSFLKTASEFIENFWKQLDSEFENKCLIVFKKDCYNFVEQLLKKRQERLAGGEKLNEEEIKWFFKSLSLLHI</sequence>
<dbReference type="EMBL" id="CP003703">
    <property type="protein sequence ID" value="AFN65004.1"/>
    <property type="molecule type" value="Genomic_DNA"/>
</dbReference>
<protein>
    <submittedName>
        <fullName evidence="1">Uncharacterized protein</fullName>
    </submittedName>
</protein>
<dbReference type="KEGG" id="mwe:WEN_01025"/>
<gene>
    <name evidence="1" type="ordered locus">WEN_01025</name>
</gene>
<dbReference type="STRING" id="1197325.WEN_01025"/>
<evidence type="ECO:0000313" key="2">
    <source>
        <dbReference type="Proteomes" id="UP000009005"/>
    </source>
</evidence>
<dbReference type="AlphaFoldDB" id="I6YL64"/>